<feature type="binding site" evidence="18">
    <location>
        <begin position="72"/>
        <end position="77"/>
    </location>
    <ligand>
        <name>NAD(+)</name>
        <dbReference type="ChEBI" id="CHEBI:57540"/>
    </ligand>
</feature>
<evidence type="ECO:0000259" key="19">
    <source>
        <dbReference type="Pfam" id="PF01761"/>
    </source>
</evidence>
<evidence type="ECO:0000256" key="11">
    <source>
        <dbReference type="ARBA" id="ARBA00022723"/>
    </source>
</evidence>
<dbReference type="PANTHER" id="PTHR43622:SF7">
    <property type="entry name" value="3-DEHYDROQUINATE SYNTHASE, CHLOROPLASTIC"/>
    <property type="match status" value="1"/>
</dbReference>
<dbReference type="SUPFAM" id="SSF56796">
    <property type="entry name" value="Dehydroquinate synthase-like"/>
    <property type="match status" value="1"/>
</dbReference>
<name>A0A370GKV9_9BACI</name>
<dbReference type="NCBIfam" id="TIGR01357">
    <property type="entry name" value="aroB"/>
    <property type="match status" value="1"/>
</dbReference>
<dbReference type="GO" id="GO:0003856">
    <property type="term" value="F:3-dehydroquinate synthase activity"/>
    <property type="evidence" value="ECO:0007669"/>
    <property type="project" value="UniProtKB-UniRule"/>
</dbReference>
<evidence type="ECO:0000256" key="9">
    <source>
        <dbReference type="ARBA" id="ARBA00022490"/>
    </source>
</evidence>
<gene>
    <name evidence="18" type="primary">aroB</name>
    <name evidence="21" type="ORF">DFR59_10444</name>
</gene>
<evidence type="ECO:0000256" key="14">
    <source>
        <dbReference type="ARBA" id="ARBA00023027"/>
    </source>
</evidence>
<comment type="similarity">
    <text evidence="6 18">Belongs to the sugar phosphate cyclases superfamily. Dehydroquinate synthase family.</text>
</comment>
<evidence type="ECO:0000313" key="21">
    <source>
        <dbReference type="EMBL" id="RDI42994.1"/>
    </source>
</evidence>
<comment type="catalytic activity">
    <reaction evidence="1 18">
        <text>7-phospho-2-dehydro-3-deoxy-D-arabino-heptonate = 3-dehydroquinate + phosphate</text>
        <dbReference type="Rhea" id="RHEA:21968"/>
        <dbReference type="ChEBI" id="CHEBI:32364"/>
        <dbReference type="ChEBI" id="CHEBI:43474"/>
        <dbReference type="ChEBI" id="CHEBI:58394"/>
        <dbReference type="EC" id="4.2.3.4"/>
    </reaction>
</comment>
<comment type="cofactor">
    <cofactor evidence="3">
        <name>Zn(2+)</name>
        <dbReference type="ChEBI" id="CHEBI:29105"/>
    </cofactor>
</comment>
<evidence type="ECO:0000256" key="3">
    <source>
        <dbReference type="ARBA" id="ARBA00001947"/>
    </source>
</evidence>
<keyword evidence="10 18" id="KW-0028">Amino-acid biosynthesis</keyword>
<dbReference type="EC" id="4.2.3.4" evidence="7 18"/>
<keyword evidence="17 18" id="KW-0170">Cobalt</keyword>
<dbReference type="GO" id="GO:0009423">
    <property type="term" value="P:chorismate biosynthetic process"/>
    <property type="evidence" value="ECO:0007669"/>
    <property type="project" value="UniProtKB-UniRule"/>
</dbReference>
<dbReference type="PIRSF" id="PIRSF001455">
    <property type="entry name" value="DHQ_synth"/>
    <property type="match status" value="1"/>
</dbReference>
<keyword evidence="22" id="KW-1185">Reference proteome</keyword>
<feature type="binding site" evidence="18">
    <location>
        <begin position="130"/>
        <end position="131"/>
    </location>
    <ligand>
        <name>NAD(+)</name>
        <dbReference type="ChEBI" id="CHEBI:57540"/>
    </ligand>
</feature>
<evidence type="ECO:0000256" key="13">
    <source>
        <dbReference type="ARBA" id="ARBA00022833"/>
    </source>
</evidence>
<dbReference type="InterPro" id="IPR016037">
    <property type="entry name" value="DHQ_synth_AroB"/>
</dbReference>
<dbReference type="GO" id="GO:0008652">
    <property type="term" value="P:amino acid biosynthetic process"/>
    <property type="evidence" value="ECO:0007669"/>
    <property type="project" value="UniProtKB-KW"/>
</dbReference>
<evidence type="ECO:0000256" key="8">
    <source>
        <dbReference type="ARBA" id="ARBA00017684"/>
    </source>
</evidence>
<keyword evidence="11 18" id="KW-0479">Metal-binding</keyword>
<feature type="binding site" evidence="18">
    <location>
        <position position="249"/>
    </location>
    <ligand>
        <name>Zn(2+)</name>
        <dbReference type="ChEBI" id="CHEBI:29105"/>
    </ligand>
</feature>
<dbReference type="Pfam" id="PF01761">
    <property type="entry name" value="DHQ_synthase"/>
    <property type="match status" value="1"/>
</dbReference>
<reference evidence="21 22" key="1">
    <citation type="submission" date="2018-07" db="EMBL/GenBank/DDBJ databases">
        <title>Genomic Encyclopedia of Type Strains, Phase IV (KMG-IV): sequencing the most valuable type-strain genomes for metagenomic binning, comparative biology and taxonomic classification.</title>
        <authorList>
            <person name="Goeker M."/>
        </authorList>
    </citation>
    <scope>NUCLEOTIDE SEQUENCE [LARGE SCALE GENOMIC DNA]</scope>
    <source>
        <strain evidence="21 22">DSM 25281</strain>
    </source>
</reference>
<dbReference type="InterPro" id="IPR030960">
    <property type="entry name" value="DHQS/DOIS_N"/>
</dbReference>
<feature type="binding site" evidence="18">
    <location>
        <position position="142"/>
    </location>
    <ligand>
        <name>NAD(+)</name>
        <dbReference type="ChEBI" id="CHEBI:57540"/>
    </ligand>
</feature>
<dbReference type="Gene3D" id="3.40.50.1970">
    <property type="match status" value="1"/>
</dbReference>
<dbReference type="InterPro" id="IPR050071">
    <property type="entry name" value="Dehydroquinate_synthase"/>
</dbReference>
<evidence type="ECO:0000256" key="15">
    <source>
        <dbReference type="ARBA" id="ARBA00023141"/>
    </source>
</evidence>
<feature type="binding site" evidence="18">
    <location>
        <position position="184"/>
    </location>
    <ligand>
        <name>Zn(2+)</name>
        <dbReference type="ChEBI" id="CHEBI:29105"/>
    </ligand>
</feature>
<organism evidence="21 22">
    <name type="scientific">Falsibacillus pallidus</name>
    <dbReference type="NCBI Taxonomy" id="493781"/>
    <lineage>
        <taxon>Bacteria</taxon>
        <taxon>Bacillati</taxon>
        <taxon>Bacillota</taxon>
        <taxon>Bacilli</taxon>
        <taxon>Bacillales</taxon>
        <taxon>Bacillaceae</taxon>
        <taxon>Falsibacillus</taxon>
    </lineage>
</organism>
<dbReference type="CDD" id="cd08195">
    <property type="entry name" value="DHQS"/>
    <property type="match status" value="1"/>
</dbReference>
<dbReference type="GO" id="GO:0046872">
    <property type="term" value="F:metal ion binding"/>
    <property type="evidence" value="ECO:0007669"/>
    <property type="project" value="UniProtKB-KW"/>
</dbReference>
<comment type="caution">
    <text evidence="21">The sequence shown here is derived from an EMBL/GenBank/DDBJ whole genome shotgun (WGS) entry which is preliminary data.</text>
</comment>
<keyword evidence="14 18" id="KW-0520">NAD</keyword>
<keyword evidence="12 18" id="KW-0547">Nucleotide-binding</keyword>
<dbReference type="UniPathway" id="UPA00053">
    <property type="reaction ID" value="UER00085"/>
</dbReference>
<keyword evidence="15 18" id="KW-0057">Aromatic amino acid biosynthesis</keyword>
<evidence type="ECO:0000259" key="20">
    <source>
        <dbReference type="Pfam" id="PF24621"/>
    </source>
</evidence>
<comment type="caution">
    <text evidence="18">Lacks conserved residue(s) required for the propagation of feature annotation.</text>
</comment>
<evidence type="ECO:0000256" key="1">
    <source>
        <dbReference type="ARBA" id="ARBA00001393"/>
    </source>
</evidence>
<feature type="binding site" evidence="18">
    <location>
        <position position="151"/>
    </location>
    <ligand>
        <name>NAD(+)</name>
        <dbReference type="ChEBI" id="CHEBI:57540"/>
    </ligand>
</feature>
<sequence>MEEVIITAGSKKYPVYIGEGIRENLWQLFQTDIPDATKIMLITDGNVAEQYMGIMEELLVEAPQVITHIVPSGEHCKNLSIYEGCLTKALENGLDRKSVIIAFGGGAVGDLAGFTAATYMRGIRFIQVPTTILAHDSAVGGKVAVNHPLGKNMIGAFYHPEFVLYDTEWFHSLPVRELKSGFAEAIKHALIADPILLEMMMSEIHAIEDLLEKPAQLTSILKRGIEIKAFIVKKDEKEKGERAFLNFGHTLGHAIEAECGYGNITHGEAVMIGMIYALKLSMKYSSLSFPIASFLRWIQSLGYSIEIDEKVTFERLWEWMARDKKSLNMSPNFVLLKEVGLPVQRKMEKAELAEAYHTLFEG</sequence>
<keyword evidence="16 18" id="KW-0456">Lyase</keyword>
<evidence type="ECO:0000256" key="7">
    <source>
        <dbReference type="ARBA" id="ARBA00013031"/>
    </source>
</evidence>
<feature type="domain" description="3-dehydroquinate synthase N-terminal" evidence="19">
    <location>
        <begin position="69"/>
        <end position="179"/>
    </location>
</feature>
<dbReference type="AlphaFoldDB" id="A0A370GKV9"/>
<dbReference type="PANTHER" id="PTHR43622">
    <property type="entry name" value="3-DEHYDROQUINATE SYNTHASE"/>
    <property type="match status" value="1"/>
</dbReference>
<proteinExistence type="inferred from homology"/>
<dbReference type="GO" id="GO:0009073">
    <property type="term" value="P:aromatic amino acid family biosynthetic process"/>
    <property type="evidence" value="ECO:0007669"/>
    <property type="project" value="UniProtKB-KW"/>
</dbReference>
<keyword evidence="13 18" id="KW-0862">Zinc</keyword>
<evidence type="ECO:0000256" key="2">
    <source>
        <dbReference type="ARBA" id="ARBA00001911"/>
    </source>
</evidence>
<evidence type="ECO:0000256" key="17">
    <source>
        <dbReference type="ARBA" id="ARBA00023285"/>
    </source>
</evidence>
<evidence type="ECO:0000256" key="4">
    <source>
        <dbReference type="ARBA" id="ARBA00004496"/>
    </source>
</evidence>
<accession>A0A370GKV9</accession>
<evidence type="ECO:0000256" key="16">
    <source>
        <dbReference type="ARBA" id="ARBA00023239"/>
    </source>
</evidence>
<comment type="subcellular location">
    <subcellularLocation>
        <location evidence="4 18">Cytoplasm</location>
    </subcellularLocation>
</comment>
<feature type="binding site" evidence="18">
    <location>
        <begin position="106"/>
        <end position="110"/>
    </location>
    <ligand>
        <name>NAD(+)</name>
        <dbReference type="ChEBI" id="CHEBI:57540"/>
    </ligand>
</feature>
<evidence type="ECO:0000256" key="18">
    <source>
        <dbReference type="HAMAP-Rule" id="MF_00110"/>
    </source>
</evidence>
<keyword evidence="9 18" id="KW-0963">Cytoplasm</keyword>
<dbReference type="EMBL" id="QQAY01000004">
    <property type="protein sequence ID" value="RDI42994.1"/>
    <property type="molecule type" value="Genomic_DNA"/>
</dbReference>
<comment type="cofactor">
    <cofactor evidence="2 18">
        <name>NAD(+)</name>
        <dbReference type="ChEBI" id="CHEBI:57540"/>
    </cofactor>
</comment>
<dbReference type="Proteomes" id="UP000255326">
    <property type="component" value="Unassembled WGS sequence"/>
</dbReference>
<evidence type="ECO:0000256" key="10">
    <source>
        <dbReference type="ARBA" id="ARBA00022605"/>
    </source>
</evidence>
<comment type="pathway">
    <text evidence="5 18">Metabolic intermediate biosynthesis; chorismate biosynthesis; chorismate from D-erythrose 4-phosphate and phosphoenolpyruvate: step 2/7.</text>
</comment>
<dbReference type="RefSeq" id="WP_114745318.1">
    <property type="nucleotide sequence ID" value="NZ_QQAY01000004.1"/>
</dbReference>
<dbReference type="InterPro" id="IPR056179">
    <property type="entry name" value="DHQS_C"/>
</dbReference>
<comment type="cofactor">
    <cofactor evidence="18">
        <name>Co(2+)</name>
        <dbReference type="ChEBI" id="CHEBI:48828"/>
    </cofactor>
    <cofactor evidence="18">
        <name>Zn(2+)</name>
        <dbReference type="ChEBI" id="CHEBI:29105"/>
    </cofactor>
    <text evidence="18">Binds 1 divalent metal cation per subunit. Can use either Co(2+) or Zn(2+).</text>
</comment>
<dbReference type="FunFam" id="3.40.50.1970:FF:000007">
    <property type="entry name" value="Pentafunctional AROM polypeptide"/>
    <property type="match status" value="1"/>
</dbReference>
<evidence type="ECO:0000256" key="6">
    <source>
        <dbReference type="ARBA" id="ARBA00005412"/>
    </source>
</evidence>
<dbReference type="InterPro" id="IPR030963">
    <property type="entry name" value="DHQ_synth_fam"/>
</dbReference>
<dbReference type="GO" id="GO:0000166">
    <property type="term" value="F:nucleotide binding"/>
    <property type="evidence" value="ECO:0007669"/>
    <property type="project" value="UniProtKB-KW"/>
</dbReference>
<evidence type="ECO:0000256" key="12">
    <source>
        <dbReference type="ARBA" id="ARBA00022741"/>
    </source>
</evidence>
<feature type="domain" description="3-dehydroquinate synthase C-terminal" evidence="20">
    <location>
        <begin position="181"/>
        <end position="326"/>
    </location>
</feature>
<dbReference type="Pfam" id="PF24621">
    <property type="entry name" value="DHQS_C"/>
    <property type="match status" value="1"/>
</dbReference>
<dbReference type="GO" id="GO:0005737">
    <property type="term" value="C:cytoplasm"/>
    <property type="evidence" value="ECO:0007669"/>
    <property type="project" value="UniProtKB-SubCell"/>
</dbReference>
<dbReference type="Gene3D" id="1.20.1090.10">
    <property type="entry name" value="Dehydroquinate synthase-like - alpha domain"/>
    <property type="match status" value="1"/>
</dbReference>
<evidence type="ECO:0000313" key="22">
    <source>
        <dbReference type="Proteomes" id="UP000255326"/>
    </source>
</evidence>
<dbReference type="OrthoDB" id="9806583at2"/>
<protein>
    <recommendedName>
        <fullName evidence="8 18">3-dehydroquinate synthase</fullName>
        <shortName evidence="18">DHQS</shortName>
        <ecNumber evidence="7 18">4.2.3.4</ecNumber>
    </recommendedName>
</protein>
<feature type="binding site" evidence="18">
    <location>
        <position position="266"/>
    </location>
    <ligand>
        <name>Zn(2+)</name>
        <dbReference type="ChEBI" id="CHEBI:29105"/>
    </ligand>
</feature>
<evidence type="ECO:0000256" key="5">
    <source>
        <dbReference type="ARBA" id="ARBA00004661"/>
    </source>
</evidence>
<dbReference type="HAMAP" id="MF_00110">
    <property type="entry name" value="DHQ_synthase"/>
    <property type="match status" value="1"/>
</dbReference>
<comment type="function">
    <text evidence="18">Catalyzes the conversion of 3-deoxy-D-arabino-heptulosonate 7-phosphate (DAHP) to dehydroquinate (DHQ).</text>
</comment>